<evidence type="ECO:0000256" key="8">
    <source>
        <dbReference type="SAM" id="Phobius"/>
    </source>
</evidence>
<dbReference type="SUPFAM" id="SSF90123">
    <property type="entry name" value="ABC transporter transmembrane region"/>
    <property type="match status" value="1"/>
</dbReference>
<dbReference type="NCBIfam" id="TIGR01842">
    <property type="entry name" value="type_I_sec_PrtD"/>
    <property type="match status" value="1"/>
</dbReference>
<comment type="subcellular location">
    <subcellularLocation>
        <location evidence="1">Cell membrane</location>
        <topology evidence="1">Multi-pass membrane protein</topology>
    </subcellularLocation>
</comment>
<dbReference type="InterPro" id="IPR003439">
    <property type="entry name" value="ABC_transporter-like_ATP-bd"/>
</dbReference>
<keyword evidence="3 8" id="KW-0812">Transmembrane</keyword>
<dbReference type="InterPro" id="IPR003593">
    <property type="entry name" value="AAA+_ATPase"/>
</dbReference>
<reference evidence="11 12" key="1">
    <citation type="submission" date="2018-07" db="EMBL/GenBank/DDBJ databases">
        <title>Genome sequence of Nitratireductor thuwali#1536.</title>
        <authorList>
            <person name="Michoud G."/>
            <person name="Merlino G."/>
            <person name="Sefrji F.O."/>
            <person name="Daffonchio D."/>
        </authorList>
    </citation>
    <scope>NUCLEOTIDE SEQUENCE [LARGE SCALE GENOMIC DNA]</scope>
    <source>
        <strain evidence="12">Nit1536</strain>
    </source>
</reference>
<feature type="domain" description="ABC transmembrane type-1" evidence="10">
    <location>
        <begin position="29"/>
        <end position="307"/>
    </location>
</feature>
<keyword evidence="12" id="KW-1185">Reference proteome</keyword>
<evidence type="ECO:0000313" key="11">
    <source>
        <dbReference type="EMBL" id="UUP18325.1"/>
    </source>
</evidence>
<dbReference type="PROSITE" id="PS50893">
    <property type="entry name" value="ABC_TRANSPORTER_2"/>
    <property type="match status" value="1"/>
</dbReference>
<keyword evidence="7 8" id="KW-0472">Membrane</keyword>
<gene>
    <name evidence="11" type="primary">prsD_1</name>
    <name evidence="11" type="ORF">NTH_02805</name>
</gene>
<keyword evidence="5 11" id="KW-0067">ATP-binding</keyword>
<dbReference type="Pfam" id="PF00664">
    <property type="entry name" value="ABC_membrane"/>
    <property type="match status" value="1"/>
</dbReference>
<dbReference type="PANTHER" id="PTHR24221:SF647">
    <property type="entry name" value="BLL6336 PROTEIN"/>
    <property type="match status" value="1"/>
</dbReference>
<dbReference type="InterPro" id="IPR017871">
    <property type="entry name" value="ABC_transporter-like_CS"/>
</dbReference>
<dbReference type="Proteomes" id="UP001342418">
    <property type="component" value="Chromosome"/>
</dbReference>
<dbReference type="EMBL" id="CP030941">
    <property type="protein sequence ID" value="UUP18325.1"/>
    <property type="molecule type" value="Genomic_DNA"/>
</dbReference>
<evidence type="ECO:0000256" key="4">
    <source>
        <dbReference type="ARBA" id="ARBA00022741"/>
    </source>
</evidence>
<feature type="transmembrane region" description="Helical" evidence="8">
    <location>
        <begin position="255"/>
        <end position="272"/>
    </location>
</feature>
<keyword evidence="6 8" id="KW-1133">Transmembrane helix</keyword>
<organism evidence="11 12">
    <name type="scientific">Nitratireductor thuwali</name>
    <dbReference type="NCBI Taxonomy" id="2267699"/>
    <lineage>
        <taxon>Bacteria</taxon>
        <taxon>Pseudomonadati</taxon>
        <taxon>Pseudomonadota</taxon>
        <taxon>Alphaproteobacteria</taxon>
        <taxon>Hyphomicrobiales</taxon>
        <taxon>Phyllobacteriaceae</taxon>
        <taxon>Nitratireductor</taxon>
    </lineage>
</organism>
<evidence type="ECO:0000256" key="5">
    <source>
        <dbReference type="ARBA" id="ARBA00022840"/>
    </source>
</evidence>
<dbReference type="GO" id="GO:0005524">
    <property type="term" value="F:ATP binding"/>
    <property type="evidence" value="ECO:0007669"/>
    <property type="project" value="UniProtKB-KW"/>
</dbReference>
<protein>
    <submittedName>
        <fullName evidence="11">Type I secretion system ATP-binding protein PrsD</fullName>
    </submittedName>
</protein>
<keyword evidence="4" id="KW-0547">Nucleotide-binding</keyword>
<evidence type="ECO:0000259" key="10">
    <source>
        <dbReference type="PROSITE" id="PS50929"/>
    </source>
</evidence>
<evidence type="ECO:0000313" key="12">
    <source>
        <dbReference type="Proteomes" id="UP001342418"/>
    </source>
</evidence>
<dbReference type="PANTHER" id="PTHR24221">
    <property type="entry name" value="ATP-BINDING CASSETTE SUB-FAMILY B"/>
    <property type="match status" value="1"/>
</dbReference>
<dbReference type="InterPro" id="IPR027417">
    <property type="entry name" value="P-loop_NTPase"/>
</dbReference>
<dbReference type="InterPro" id="IPR036640">
    <property type="entry name" value="ABC1_TM_sf"/>
</dbReference>
<feature type="transmembrane region" description="Helical" evidence="8">
    <location>
        <begin position="62"/>
        <end position="82"/>
    </location>
</feature>
<evidence type="ECO:0000256" key="2">
    <source>
        <dbReference type="ARBA" id="ARBA00005417"/>
    </source>
</evidence>
<dbReference type="Pfam" id="PF00005">
    <property type="entry name" value="ABC_tran"/>
    <property type="match status" value="1"/>
</dbReference>
<evidence type="ECO:0000256" key="6">
    <source>
        <dbReference type="ARBA" id="ARBA00022989"/>
    </source>
</evidence>
<evidence type="ECO:0000256" key="3">
    <source>
        <dbReference type="ARBA" id="ARBA00022692"/>
    </source>
</evidence>
<dbReference type="RefSeq" id="WP_338530570.1">
    <property type="nucleotide sequence ID" value="NZ_CP030941.1"/>
</dbReference>
<dbReference type="InterPro" id="IPR039421">
    <property type="entry name" value="Type_1_exporter"/>
</dbReference>
<dbReference type="InterPro" id="IPR010128">
    <property type="entry name" value="ATPase_T1SS_PrtD-like"/>
</dbReference>
<feature type="transmembrane region" description="Helical" evidence="8">
    <location>
        <begin position="26"/>
        <end position="50"/>
    </location>
</feature>
<feature type="transmembrane region" description="Helical" evidence="8">
    <location>
        <begin position="150"/>
        <end position="178"/>
    </location>
</feature>
<proteinExistence type="inferred from homology"/>
<dbReference type="PROSITE" id="PS50929">
    <property type="entry name" value="ABC_TM1F"/>
    <property type="match status" value="1"/>
</dbReference>
<evidence type="ECO:0000256" key="1">
    <source>
        <dbReference type="ARBA" id="ARBA00004651"/>
    </source>
</evidence>
<dbReference type="InterPro" id="IPR011527">
    <property type="entry name" value="ABC1_TM_dom"/>
</dbReference>
<feature type="domain" description="ABC transporter" evidence="9">
    <location>
        <begin position="338"/>
        <end position="574"/>
    </location>
</feature>
<evidence type="ECO:0000259" key="9">
    <source>
        <dbReference type="PROSITE" id="PS50893"/>
    </source>
</evidence>
<evidence type="ECO:0000256" key="7">
    <source>
        <dbReference type="ARBA" id="ARBA00023136"/>
    </source>
</evidence>
<dbReference type="CDD" id="cd18586">
    <property type="entry name" value="ABC_6TM_PrtD_like"/>
    <property type="match status" value="1"/>
</dbReference>
<dbReference type="SMART" id="SM00382">
    <property type="entry name" value="AAA"/>
    <property type="match status" value="1"/>
</dbReference>
<name>A0ABY5MML1_9HYPH</name>
<dbReference type="Gene3D" id="3.40.50.300">
    <property type="entry name" value="P-loop containing nucleotide triphosphate hydrolases"/>
    <property type="match status" value="1"/>
</dbReference>
<dbReference type="InterPro" id="IPR047957">
    <property type="entry name" value="ABC_AprD-like_6TM"/>
</dbReference>
<sequence length="584" mass="62594">MQRSISETPRASARSELAACLAKFRLAFLAVAGFSGLINLLMLSGPLFMLQVYDRILPSRSVPTLVALILLVAVIYAFQTALDALRNRVLARIGSGLDERLNERSYRIMSRLPLVKGRSGEGLQPIRDLDQIGGFLASGGPAVLFDLPWIPLYIALCFFFHFWLGMAALSGAVVLLALTVLTEKYVRRPAGELAAHGARRNKIAQASVRNAEVLEAMAMRSNLAAHWSHASNRHRLAQVRASDVTGSFGAASRGLRMLLQSVVLAIGAFLVIQQQATPGIIIASSILTARALAPVELAIAHWKNFLAARQSWLRLGELFARFPAEEDKMQLPPPQSEIAVESLSVVPPGDRHMVANDVTFSLNAGSALGIIGPSASGKSSLARALVGVWPAARGRVRLDGAAIEHWPAEALGRYVGYLPQDVELFSGTIAQNIARFDPAPEPAAIIAAARTAGLHETILRFPRGYQTEIGEGGTSLSAGQRQRIGLARALYGDPFLVVLDEPNSNLDTVGERALTQAILAVKRRGGVVVVIAHRPSALAAVDFLLVLEGGHQRMFGSKEAIVRGSTRTAEQGTLQAVPSTGKVL</sequence>
<dbReference type="Gene3D" id="1.20.1560.10">
    <property type="entry name" value="ABC transporter type 1, transmembrane domain"/>
    <property type="match status" value="1"/>
</dbReference>
<accession>A0ABY5MML1</accession>
<dbReference type="SUPFAM" id="SSF52540">
    <property type="entry name" value="P-loop containing nucleoside triphosphate hydrolases"/>
    <property type="match status" value="1"/>
</dbReference>
<comment type="similarity">
    <text evidence="2">Belongs to the ABC transporter superfamily.</text>
</comment>
<dbReference type="PROSITE" id="PS00211">
    <property type="entry name" value="ABC_TRANSPORTER_1"/>
    <property type="match status" value="1"/>
</dbReference>